<evidence type="ECO:0000313" key="3">
    <source>
        <dbReference type="Proteomes" id="UP001162480"/>
    </source>
</evidence>
<accession>A0AA36C3E6</accession>
<evidence type="ECO:0000313" key="2">
    <source>
        <dbReference type="EMBL" id="CAI9744506.1"/>
    </source>
</evidence>
<sequence>MRYHNKITSSKTQLLYITTSHHNSTQQYKKSTEKPHKVTITSQSNISHLNSITILQHNITSRQYHNTKQVHNNASSQQNNITPQQNKGITTQRLYIPTHNT</sequence>
<reference evidence="2" key="1">
    <citation type="submission" date="2023-08" db="EMBL/GenBank/DDBJ databases">
        <authorList>
            <person name="Alioto T."/>
            <person name="Alioto T."/>
            <person name="Gomez Garrido J."/>
        </authorList>
    </citation>
    <scope>NUCLEOTIDE SEQUENCE</scope>
</reference>
<proteinExistence type="predicted"/>
<dbReference type="EMBL" id="OX597843">
    <property type="protein sequence ID" value="CAI9744506.1"/>
    <property type="molecule type" value="Genomic_DNA"/>
</dbReference>
<feature type="region of interest" description="Disordered" evidence="1">
    <location>
        <begin position="68"/>
        <end position="101"/>
    </location>
</feature>
<dbReference type="AlphaFoldDB" id="A0AA36C3E6"/>
<name>A0AA36C3E6_OCTVU</name>
<gene>
    <name evidence="2" type="ORF">OCTVUL_1B011239</name>
</gene>
<dbReference type="Proteomes" id="UP001162480">
    <property type="component" value="Chromosome 30"/>
</dbReference>
<protein>
    <submittedName>
        <fullName evidence="2">Uncharacterized protein</fullName>
    </submittedName>
</protein>
<evidence type="ECO:0000256" key="1">
    <source>
        <dbReference type="SAM" id="MobiDB-lite"/>
    </source>
</evidence>
<organism evidence="2 3">
    <name type="scientific">Octopus vulgaris</name>
    <name type="common">Common octopus</name>
    <dbReference type="NCBI Taxonomy" id="6645"/>
    <lineage>
        <taxon>Eukaryota</taxon>
        <taxon>Metazoa</taxon>
        <taxon>Spiralia</taxon>
        <taxon>Lophotrochozoa</taxon>
        <taxon>Mollusca</taxon>
        <taxon>Cephalopoda</taxon>
        <taxon>Coleoidea</taxon>
        <taxon>Octopodiformes</taxon>
        <taxon>Octopoda</taxon>
        <taxon>Incirrata</taxon>
        <taxon>Octopodidae</taxon>
        <taxon>Octopus</taxon>
    </lineage>
</organism>
<keyword evidence="3" id="KW-1185">Reference proteome</keyword>